<evidence type="ECO:0000256" key="1">
    <source>
        <dbReference type="SAM" id="MobiDB-lite"/>
    </source>
</evidence>
<sequence length="110" mass="12744">MHFLKNCSDEFTNVFFVCLVTRRVPKNVFSTEPAGSCMLSTKPFYIWPLLNDKCFLRRQLYWRVRNTKARVPDTRWRRRWGGRGGGGSGLNRAKPVLGSQQTSKRTGQMS</sequence>
<dbReference type="AlphaFoldDB" id="A0ABD0WLZ3"/>
<proteinExistence type="predicted"/>
<evidence type="ECO:0000313" key="2">
    <source>
        <dbReference type="EMBL" id="KAL0977899.1"/>
    </source>
</evidence>
<reference evidence="2 3" key="1">
    <citation type="submission" date="2024-06" db="EMBL/GenBank/DDBJ databases">
        <authorList>
            <person name="Pan Q."/>
            <person name="Wen M."/>
            <person name="Jouanno E."/>
            <person name="Zahm M."/>
            <person name="Klopp C."/>
            <person name="Cabau C."/>
            <person name="Louis A."/>
            <person name="Berthelot C."/>
            <person name="Parey E."/>
            <person name="Roest Crollius H."/>
            <person name="Montfort J."/>
            <person name="Robinson-Rechavi M."/>
            <person name="Bouchez O."/>
            <person name="Lampietro C."/>
            <person name="Lopez Roques C."/>
            <person name="Donnadieu C."/>
            <person name="Postlethwait J."/>
            <person name="Bobe J."/>
            <person name="Verreycken H."/>
            <person name="Guiguen Y."/>
        </authorList>
    </citation>
    <scope>NUCLEOTIDE SEQUENCE [LARGE SCALE GENOMIC DNA]</scope>
    <source>
        <strain evidence="2">Up_M1</strain>
        <tissue evidence="2">Testis</tissue>
    </source>
</reference>
<gene>
    <name evidence="2" type="ORF">UPYG_G00162950</name>
</gene>
<accession>A0ABD0WLZ3</accession>
<name>A0ABD0WLZ3_UMBPY</name>
<dbReference type="EMBL" id="JAGEUA010000005">
    <property type="protein sequence ID" value="KAL0977899.1"/>
    <property type="molecule type" value="Genomic_DNA"/>
</dbReference>
<evidence type="ECO:0000313" key="3">
    <source>
        <dbReference type="Proteomes" id="UP001557470"/>
    </source>
</evidence>
<keyword evidence="3" id="KW-1185">Reference proteome</keyword>
<dbReference type="Proteomes" id="UP001557470">
    <property type="component" value="Unassembled WGS sequence"/>
</dbReference>
<feature type="region of interest" description="Disordered" evidence="1">
    <location>
        <begin position="75"/>
        <end position="110"/>
    </location>
</feature>
<feature type="compositionally biased region" description="Polar residues" evidence="1">
    <location>
        <begin position="98"/>
        <end position="110"/>
    </location>
</feature>
<organism evidence="2 3">
    <name type="scientific">Umbra pygmaea</name>
    <name type="common">Eastern mudminnow</name>
    <dbReference type="NCBI Taxonomy" id="75934"/>
    <lineage>
        <taxon>Eukaryota</taxon>
        <taxon>Metazoa</taxon>
        <taxon>Chordata</taxon>
        <taxon>Craniata</taxon>
        <taxon>Vertebrata</taxon>
        <taxon>Euteleostomi</taxon>
        <taxon>Actinopterygii</taxon>
        <taxon>Neopterygii</taxon>
        <taxon>Teleostei</taxon>
        <taxon>Protacanthopterygii</taxon>
        <taxon>Esociformes</taxon>
        <taxon>Umbridae</taxon>
        <taxon>Umbra</taxon>
    </lineage>
</organism>
<protein>
    <submittedName>
        <fullName evidence="2">Uncharacterized protein</fullName>
    </submittedName>
</protein>
<comment type="caution">
    <text evidence="2">The sequence shown here is derived from an EMBL/GenBank/DDBJ whole genome shotgun (WGS) entry which is preliminary data.</text>
</comment>